<keyword evidence="2" id="KW-0472">Membrane</keyword>
<organism evidence="4 5">
    <name type="scientific">Eptatretus burgeri</name>
    <name type="common">Inshore hagfish</name>
    <dbReference type="NCBI Taxonomy" id="7764"/>
    <lineage>
        <taxon>Eukaryota</taxon>
        <taxon>Metazoa</taxon>
        <taxon>Chordata</taxon>
        <taxon>Craniata</taxon>
        <taxon>Vertebrata</taxon>
        <taxon>Cyclostomata</taxon>
        <taxon>Myxini</taxon>
        <taxon>Myxiniformes</taxon>
        <taxon>Myxinidae</taxon>
        <taxon>Eptatretinae</taxon>
        <taxon>Eptatretus</taxon>
    </lineage>
</organism>
<proteinExistence type="predicted"/>
<sequence>MTTISILSDSLQDIRCCLDAVQHLSQDRDDLLSKCKDLPTTSGPALPDTTQEALTTPGPSSPDESHSQTSGSGVGPDVGALCSGEASSVRRQPVGGEITLGLRVLGKKRSKTWHRGSIVAISNVGLFSSFSAPVFLTTQIASFFYYLPPTTRWSP</sequence>
<name>A0A8C4QP63_EPTBU</name>
<dbReference type="Gene3D" id="2.30.30.140">
    <property type="match status" value="1"/>
</dbReference>
<dbReference type="Ensembl" id="ENSEBUT00000019083.1">
    <property type="protein sequence ID" value="ENSEBUP00000018507.1"/>
    <property type="gene ID" value="ENSEBUG00000011546.1"/>
</dbReference>
<evidence type="ECO:0000313" key="4">
    <source>
        <dbReference type="Ensembl" id="ENSEBUP00000018507.1"/>
    </source>
</evidence>
<dbReference type="InterPro" id="IPR040880">
    <property type="entry name" value="DUF5604"/>
</dbReference>
<feature type="region of interest" description="Disordered" evidence="1">
    <location>
        <begin position="35"/>
        <end position="82"/>
    </location>
</feature>
<evidence type="ECO:0000256" key="2">
    <source>
        <dbReference type="SAM" id="Phobius"/>
    </source>
</evidence>
<feature type="transmembrane region" description="Helical" evidence="2">
    <location>
        <begin position="118"/>
        <end position="147"/>
    </location>
</feature>
<evidence type="ECO:0000259" key="3">
    <source>
        <dbReference type="Pfam" id="PF18300"/>
    </source>
</evidence>
<dbReference type="Proteomes" id="UP000694388">
    <property type="component" value="Unplaced"/>
</dbReference>
<accession>A0A8C4QP63</accession>
<evidence type="ECO:0000256" key="1">
    <source>
        <dbReference type="SAM" id="MobiDB-lite"/>
    </source>
</evidence>
<reference evidence="4" key="1">
    <citation type="submission" date="2025-08" db="UniProtKB">
        <authorList>
            <consortium name="Ensembl"/>
        </authorList>
    </citation>
    <scope>IDENTIFICATION</scope>
</reference>
<keyword evidence="5" id="KW-1185">Reference proteome</keyword>
<feature type="domain" description="DUF5604" evidence="3">
    <location>
        <begin position="96"/>
        <end position="125"/>
    </location>
</feature>
<keyword evidence="2" id="KW-0812">Transmembrane</keyword>
<dbReference type="AlphaFoldDB" id="A0A8C4QP63"/>
<protein>
    <recommendedName>
        <fullName evidence="3">DUF5604 domain-containing protein</fullName>
    </recommendedName>
</protein>
<feature type="compositionally biased region" description="Polar residues" evidence="1">
    <location>
        <begin position="39"/>
        <end position="58"/>
    </location>
</feature>
<reference evidence="4" key="2">
    <citation type="submission" date="2025-09" db="UniProtKB">
        <authorList>
            <consortium name="Ensembl"/>
        </authorList>
    </citation>
    <scope>IDENTIFICATION</scope>
</reference>
<dbReference type="Pfam" id="PF18300">
    <property type="entry name" value="DUF5604"/>
    <property type="match status" value="1"/>
</dbReference>
<keyword evidence="2" id="KW-1133">Transmembrane helix</keyword>
<dbReference type="GeneTree" id="ENSGT00880000138402"/>
<evidence type="ECO:0000313" key="5">
    <source>
        <dbReference type="Proteomes" id="UP000694388"/>
    </source>
</evidence>